<dbReference type="InterPro" id="IPR000182">
    <property type="entry name" value="GNAT_dom"/>
</dbReference>
<dbReference type="InterPro" id="IPR016181">
    <property type="entry name" value="Acyl_CoA_acyltransferase"/>
</dbReference>
<keyword evidence="1 4" id="KW-0808">Transferase</keyword>
<dbReference type="NCBIfam" id="NF007807">
    <property type="entry name" value="PRK10514.1"/>
    <property type="match status" value="1"/>
</dbReference>
<dbReference type="CDD" id="cd04301">
    <property type="entry name" value="NAT_SF"/>
    <property type="match status" value="1"/>
</dbReference>
<keyword evidence="2" id="KW-0012">Acyltransferase</keyword>
<accession>A0A848KBD0</accession>
<evidence type="ECO:0000256" key="2">
    <source>
        <dbReference type="ARBA" id="ARBA00023315"/>
    </source>
</evidence>
<feature type="domain" description="N-acetyltransferase" evidence="3">
    <location>
        <begin position="1"/>
        <end position="147"/>
    </location>
</feature>
<dbReference type="PROSITE" id="PS51186">
    <property type="entry name" value="GNAT"/>
    <property type="match status" value="1"/>
</dbReference>
<organism evidence="4 5">
    <name type="scientific">Antrihabitans stalactiti</name>
    <dbReference type="NCBI Taxonomy" id="2584121"/>
    <lineage>
        <taxon>Bacteria</taxon>
        <taxon>Bacillati</taxon>
        <taxon>Actinomycetota</taxon>
        <taxon>Actinomycetes</taxon>
        <taxon>Mycobacteriales</taxon>
        <taxon>Nocardiaceae</taxon>
        <taxon>Antrihabitans</taxon>
    </lineage>
</organism>
<dbReference type="PANTHER" id="PTHR43800:SF1">
    <property type="entry name" value="PEPTIDYL-LYSINE N-ACETYLTRANSFERASE YJAB"/>
    <property type="match status" value="1"/>
</dbReference>
<dbReference type="PANTHER" id="PTHR43800">
    <property type="entry name" value="PEPTIDYL-LYSINE N-ACETYLTRANSFERASE YJAB"/>
    <property type="match status" value="1"/>
</dbReference>
<evidence type="ECO:0000313" key="5">
    <source>
        <dbReference type="Proteomes" id="UP000535543"/>
    </source>
</evidence>
<dbReference type="SUPFAM" id="SSF55729">
    <property type="entry name" value="Acyl-CoA N-acyltransferases (Nat)"/>
    <property type="match status" value="1"/>
</dbReference>
<reference evidence="4 5" key="1">
    <citation type="submission" date="2019-05" db="EMBL/GenBank/DDBJ databases">
        <authorList>
            <person name="Lee S.D."/>
        </authorList>
    </citation>
    <scope>NUCLEOTIDE SEQUENCE [LARGE SCALE GENOMIC DNA]</scope>
    <source>
        <strain evidence="4 5">YC2-7</strain>
    </source>
</reference>
<reference evidence="4 5" key="2">
    <citation type="submission" date="2020-06" db="EMBL/GenBank/DDBJ databases">
        <title>Antribacter stalactiti gen. nov., sp. nov., a new member of the family Nacardiaceae isolated from a cave.</title>
        <authorList>
            <person name="Kim I.S."/>
        </authorList>
    </citation>
    <scope>NUCLEOTIDE SEQUENCE [LARGE SCALE GENOMIC DNA]</scope>
    <source>
        <strain evidence="4 5">YC2-7</strain>
    </source>
</reference>
<dbReference type="Gene3D" id="3.40.630.30">
    <property type="match status" value="1"/>
</dbReference>
<dbReference type="RefSeq" id="WP_169584693.1">
    <property type="nucleotide sequence ID" value="NZ_VCQU01000001.1"/>
</dbReference>
<dbReference type="Proteomes" id="UP000535543">
    <property type="component" value="Unassembled WGS sequence"/>
</dbReference>
<protein>
    <submittedName>
        <fullName evidence="4">Acetyltransferase</fullName>
    </submittedName>
</protein>
<gene>
    <name evidence="4" type="ORF">FGL95_03055</name>
</gene>
<dbReference type="GO" id="GO:0016747">
    <property type="term" value="F:acyltransferase activity, transferring groups other than amino-acyl groups"/>
    <property type="evidence" value="ECO:0007669"/>
    <property type="project" value="InterPro"/>
</dbReference>
<dbReference type="AlphaFoldDB" id="A0A848KBD0"/>
<evidence type="ECO:0000259" key="3">
    <source>
        <dbReference type="PROSITE" id="PS51186"/>
    </source>
</evidence>
<dbReference type="EMBL" id="VCQU01000001">
    <property type="protein sequence ID" value="NMN94012.1"/>
    <property type="molecule type" value="Genomic_DNA"/>
</dbReference>
<name>A0A848KBD0_9NOCA</name>
<comment type="caution">
    <text evidence="4">The sequence shown here is derived from an EMBL/GenBank/DDBJ whole genome shotgun (WGS) entry which is preliminary data.</text>
</comment>
<evidence type="ECO:0000313" key="4">
    <source>
        <dbReference type="EMBL" id="NMN94012.1"/>
    </source>
</evidence>
<evidence type="ECO:0000256" key="1">
    <source>
        <dbReference type="ARBA" id="ARBA00022679"/>
    </source>
</evidence>
<keyword evidence="5" id="KW-1185">Reference proteome</keyword>
<dbReference type="Pfam" id="PF13508">
    <property type="entry name" value="Acetyltransf_7"/>
    <property type="match status" value="1"/>
</dbReference>
<sequence length="147" mass="16509">MQIRKPHFPNEIADLTAIWKRASEATHTFLTAADVAEIEVKVREEYLPHAFDQLWVAADDSDRAVGFLGLDGPSVDALWVDPDLHGTGIGTALLDFAATHHRELTVDVNEQNPKAHDFYRRRGFVDVGRSEDDGEGRPFPIIHMRIP</sequence>
<proteinExistence type="predicted"/>